<feature type="transmembrane region" description="Helical" evidence="1">
    <location>
        <begin position="89"/>
        <end position="109"/>
    </location>
</feature>
<organism evidence="2 3">
    <name type="scientific">Reinekea blandensis MED297</name>
    <dbReference type="NCBI Taxonomy" id="314283"/>
    <lineage>
        <taxon>Bacteria</taxon>
        <taxon>Pseudomonadati</taxon>
        <taxon>Pseudomonadota</taxon>
        <taxon>Gammaproteobacteria</taxon>
        <taxon>Oceanospirillales</taxon>
        <taxon>Saccharospirillaceae</taxon>
        <taxon>Reinekea</taxon>
    </lineage>
</organism>
<comment type="caution">
    <text evidence="2">The sequence shown here is derived from an EMBL/GenBank/DDBJ whole genome shotgun (WGS) entry which is preliminary data.</text>
</comment>
<proteinExistence type="predicted"/>
<reference evidence="2 3" key="1">
    <citation type="submission" date="2006-02" db="EMBL/GenBank/DDBJ databases">
        <authorList>
            <person name="Pinhassi J."/>
            <person name="Pedros-Alio C."/>
            <person name="Ferriera S."/>
            <person name="Johnson J."/>
            <person name="Kravitz S."/>
            <person name="Halpern A."/>
            <person name="Remington K."/>
            <person name="Beeson K."/>
            <person name="Tran B."/>
            <person name="Rogers Y.-H."/>
            <person name="Friedman R."/>
            <person name="Venter J.C."/>
        </authorList>
    </citation>
    <scope>NUCLEOTIDE SEQUENCE [LARGE SCALE GENOMIC DNA]</scope>
    <source>
        <strain evidence="2 3">MED297</strain>
    </source>
</reference>
<feature type="transmembrane region" description="Helical" evidence="1">
    <location>
        <begin position="63"/>
        <end position="83"/>
    </location>
</feature>
<dbReference type="Proteomes" id="UP000005953">
    <property type="component" value="Unassembled WGS sequence"/>
</dbReference>
<keyword evidence="1" id="KW-0812">Transmembrane</keyword>
<accession>A4BJN0</accession>
<keyword evidence="3" id="KW-1185">Reference proteome</keyword>
<evidence type="ECO:0000313" key="3">
    <source>
        <dbReference type="Proteomes" id="UP000005953"/>
    </source>
</evidence>
<keyword evidence="1" id="KW-1133">Transmembrane helix</keyword>
<dbReference type="HOGENOM" id="CLU_1309287_0_0_6"/>
<evidence type="ECO:0000313" key="2">
    <source>
        <dbReference type="EMBL" id="EAR07670.1"/>
    </source>
</evidence>
<keyword evidence="1" id="KW-0472">Membrane</keyword>
<gene>
    <name evidence="2" type="ORF">MED297_06509</name>
</gene>
<dbReference type="AlphaFoldDB" id="A4BJN0"/>
<evidence type="ECO:0000256" key="1">
    <source>
        <dbReference type="SAM" id="Phobius"/>
    </source>
</evidence>
<sequence length="210" mass="24026">MSNKPSGRRKAVFTLPDPEEAVVSQGVGAEASRVDIAKKRQMVERKIEQLELPEMHRRLSKGMGLLCTSMSITMLAFNNGWLFEVNTQSPVVLGLGNAILLLMALLFLVSPYRSNRIVVDRESIWFPPFLFLGNGRRLRYQDIRSVEERVTRGEHGSKRLMYVTMKQERHFKISELQLRAIKDSRDSNGFYDLINFLKAQAVLAASRQQQ</sequence>
<name>A4BJN0_9GAMM</name>
<protein>
    <submittedName>
        <fullName evidence="2">Uncharacterized protein</fullName>
    </submittedName>
</protein>
<dbReference type="RefSeq" id="WP_008048600.1">
    <property type="nucleotide sequence ID" value="NZ_CH724155.1"/>
</dbReference>
<dbReference type="EMBL" id="AAOE01000035">
    <property type="protein sequence ID" value="EAR07670.1"/>
    <property type="molecule type" value="Genomic_DNA"/>
</dbReference>